<accession>X0GU76</accession>
<name>X0GU76_FUSOX</name>
<protein>
    <submittedName>
        <fullName evidence="1">Uncharacterized protein</fullName>
    </submittedName>
</protein>
<reference evidence="1" key="2">
    <citation type="submission" date="2012-05" db="EMBL/GenBank/DDBJ databases">
        <title>The Genome Annotation of Fusarium oxysporum PHW808.</title>
        <authorList>
            <consortium name="The Broad Institute Genomics Platform"/>
            <person name="Ma L.-J."/>
            <person name="Corby-Kistler H."/>
            <person name="Broz K."/>
            <person name="Gale L.R."/>
            <person name="Jonkers W."/>
            <person name="O'Donnell K."/>
            <person name="Ploetz R."/>
            <person name="Steinberg C."/>
            <person name="Schwartz D.C."/>
            <person name="VanEtten H."/>
            <person name="Zhou S."/>
            <person name="Young S.K."/>
            <person name="Zeng Q."/>
            <person name="Gargeya S."/>
            <person name="Fitzgerald M."/>
            <person name="Abouelleil A."/>
            <person name="Alvarado L."/>
            <person name="Chapman S.B."/>
            <person name="Gainer-Dewar J."/>
            <person name="Goldberg J."/>
            <person name="Griggs A."/>
            <person name="Gujja S."/>
            <person name="Hansen M."/>
            <person name="Howarth C."/>
            <person name="Imamovic A."/>
            <person name="Ireland A."/>
            <person name="Larimer J."/>
            <person name="McCowan C."/>
            <person name="Murphy C."/>
            <person name="Pearson M."/>
            <person name="Poon T.W."/>
            <person name="Priest M."/>
            <person name="Roberts A."/>
            <person name="Saif S."/>
            <person name="Shea T."/>
            <person name="Sykes S."/>
            <person name="Wortman J."/>
            <person name="Nusbaum C."/>
            <person name="Birren B."/>
        </authorList>
    </citation>
    <scope>NUCLEOTIDE SEQUENCE</scope>
    <source>
        <strain evidence="1">54008</strain>
    </source>
</reference>
<gene>
    <name evidence="1" type="ORF">FOPG_16929</name>
</gene>
<dbReference type="Proteomes" id="UP000030676">
    <property type="component" value="Unassembled WGS sequence"/>
</dbReference>
<dbReference type="AlphaFoldDB" id="X0GU76"/>
<feature type="non-terminal residue" evidence="1">
    <location>
        <position position="1"/>
    </location>
</feature>
<dbReference type="HOGENOM" id="CLU_144302_1_0_1"/>
<evidence type="ECO:0000313" key="1">
    <source>
        <dbReference type="EMBL" id="EXL66928.1"/>
    </source>
</evidence>
<organism evidence="1">
    <name type="scientific">Fusarium oxysporum f. sp. conglutinans race 2 54008</name>
    <dbReference type="NCBI Taxonomy" id="1089457"/>
    <lineage>
        <taxon>Eukaryota</taxon>
        <taxon>Fungi</taxon>
        <taxon>Dikarya</taxon>
        <taxon>Ascomycota</taxon>
        <taxon>Pezizomycotina</taxon>
        <taxon>Sordariomycetes</taxon>
        <taxon>Hypocreomycetidae</taxon>
        <taxon>Hypocreales</taxon>
        <taxon>Nectriaceae</taxon>
        <taxon>Fusarium</taxon>
        <taxon>Fusarium oxysporum species complex</taxon>
    </lineage>
</organism>
<proteinExistence type="predicted"/>
<sequence>TDHIEAQVAQETENGRLFTCRRGIGELWEMAQQDIDEQEALHSAMEQEESCM</sequence>
<reference evidence="1" key="1">
    <citation type="submission" date="2011-11" db="EMBL/GenBank/DDBJ databases">
        <title>The Genome Sequence of Fusarium oxysporum PHW808.</title>
        <authorList>
            <consortium name="The Broad Institute Genome Sequencing Platform"/>
            <person name="Ma L.-J."/>
            <person name="Gale L.R."/>
            <person name="Schwartz D.C."/>
            <person name="Zhou S."/>
            <person name="Corby-Kistler H."/>
            <person name="Young S.K."/>
            <person name="Zeng Q."/>
            <person name="Gargeya S."/>
            <person name="Fitzgerald M."/>
            <person name="Haas B."/>
            <person name="Abouelleil A."/>
            <person name="Alvarado L."/>
            <person name="Arachchi H.M."/>
            <person name="Berlin A."/>
            <person name="Brown A."/>
            <person name="Chapman S.B."/>
            <person name="Chen Z."/>
            <person name="Dunbar C."/>
            <person name="Freedman E."/>
            <person name="Gearin G."/>
            <person name="Goldberg J."/>
            <person name="Griggs A."/>
            <person name="Gujja S."/>
            <person name="Heiman D."/>
            <person name="Howarth C."/>
            <person name="Larson L."/>
            <person name="Lui A."/>
            <person name="MacDonald P.J.P."/>
            <person name="Montmayeur A."/>
            <person name="Murphy C."/>
            <person name="Neiman D."/>
            <person name="Pearson M."/>
            <person name="Priest M."/>
            <person name="Roberts A."/>
            <person name="Saif S."/>
            <person name="Shea T."/>
            <person name="Shenoy N."/>
            <person name="Sisk P."/>
            <person name="Stolte C."/>
            <person name="Sykes S."/>
            <person name="Wortman J."/>
            <person name="Nusbaum C."/>
            <person name="Birren B."/>
        </authorList>
    </citation>
    <scope>NUCLEOTIDE SEQUENCE [LARGE SCALE GENOMIC DNA]</scope>
    <source>
        <strain evidence="1">54008</strain>
    </source>
</reference>
<dbReference type="EMBL" id="JH658996">
    <property type="protein sequence ID" value="EXL66928.1"/>
    <property type="molecule type" value="Genomic_DNA"/>
</dbReference>